<dbReference type="AlphaFoldDB" id="E6X8I6"/>
<reference evidence="1 2" key="1">
    <citation type="journal article" date="2010" name="Stand. Genomic Sci.">
        <title>Complete genome sequence of Cellulophaga algicola type strain (IC166).</title>
        <authorList>
            <person name="Abt B."/>
            <person name="Lu M."/>
            <person name="Misra M."/>
            <person name="Han C."/>
            <person name="Nolan M."/>
            <person name="Lucas S."/>
            <person name="Hammon N."/>
            <person name="Deshpande S."/>
            <person name="Cheng J.F."/>
            <person name="Tapia R."/>
            <person name="Goodwin L."/>
            <person name="Pitluck S."/>
            <person name="Liolios K."/>
            <person name="Pagani I."/>
            <person name="Ivanova N."/>
            <person name="Mavromatis K."/>
            <person name="Ovchinikova G."/>
            <person name="Pati A."/>
            <person name="Chen A."/>
            <person name="Palaniappan K."/>
            <person name="Land M."/>
            <person name="Hauser L."/>
            <person name="Chang Y.J."/>
            <person name="Jeffries C.D."/>
            <person name="Detter J.C."/>
            <person name="Brambilla E."/>
            <person name="Rohde M."/>
            <person name="Tindall B.J."/>
            <person name="Goker M."/>
            <person name="Woyke T."/>
            <person name="Bristow J."/>
            <person name="Eisen J.A."/>
            <person name="Markowitz V."/>
            <person name="Hugenholtz P."/>
            <person name="Kyrpides N.C."/>
            <person name="Klenk H.P."/>
            <person name="Lapidus A."/>
        </authorList>
    </citation>
    <scope>NUCLEOTIDE SEQUENCE [LARGE SCALE GENOMIC DNA]</scope>
    <source>
        <strain evidence="2">DSM 14237 / IC166 / ACAM 630</strain>
    </source>
</reference>
<name>E6X8I6_CELAD</name>
<dbReference type="STRING" id="688270.Celal_0223"/>
<organism evidence="1 2">
    <name type="scientific">Cellulophaga algicola (strain DSM 14237 / IC166 / ACAM 630)</name>
    <dbReference type="NCBI Taxonomy" id="688270"/>
    <lineage>
        <taxon>Bacteria</taxon>
        <taxon>Pseudomonadati</taxon>
        <taxon>Bacteroidota</taxon>
        <taxon>Flavobacteriia</taxon>
        <taxon>Flavobacteriales</taxon>
        <taxon>Flavobacteriaceae</taxon>
        <taxon>Cellulophaga</taxon>
    </lineage>
</organism>
<sequence>MKHATNHIQQRWAPLKKMKKVNIDKSILKSKINKARTLKECFMNCEEKAIEAHSLQKNGALLLLEEEKNSNSSIYTLTETEIDLNDELNFIPVGKKNTSTFFGFCSTHDTQIFKEIENDTTLIDLKNSKHLFLLCFRAFAISHHRKKEDVHLFSTNEKDTIDSIKEYGDLNEVGIEKYLKGSKLAVEDMNPQKSLLIENLLNESYNCLEYFTYEVDYQIKFSSTMVTSPPFLFNGTEINIDEDPNFEYSDIISTIIPLDKRSLVILASFKDKPNGLEYLNELRKFEKDEKEKAITWHFLTNTENVIFSPLWMDNLPESRRLILKLYEDSKNQETEYLKYDTKSFNLNLFELSKT</sequence>
<gene>
    <name evidence="1" type="ordered locus">Celal_0223</name>
</gene>
<dbReference type="HOGENOM" id="CLU_050219_1_0_10"/>
<accession>E6X8I6</accession>
<evidence type="ECO:0000313" key="2">
    <source>
        <dbReference type="Proteomes" id="UP000008634"/>
    </source>
</evidence>
<protein>
    <submittedName>
        <fullName evidence="1">Uncharacterized protein</fullName>
    </submittedName>
</protein>
<dbReference type="EMBL" id="CP002453">
    <property type="protein sequence ID" value="ADV47573.1"/>
    <property type="molecule type" value="Genomic_DNA"/>
</dbReference>
<dbReference type="eggNOG" id="ENOG5032T6T">
    <property type="taxonomic scope" value="Bacteria"/>
</dbReference>
<evidence type="ECO:0000313" key="1">
    <source>
        <dbReference type="EMBL" id="ADV47573.1"/>
    </source>
</evidence>
<dbReference type="Proteomes" id="UP000008634">
    <property type="component" value="Chromosome"/>
</dbReference>
<proteinExistence type="predicted"/>
<dbReference type="KEGG" id="cao:Celal_0223"/>
<keyword evidence="2" id="KW-1185">Reference proteome</keyword>